<evidence type="ECO:0000256" key="2">
    <source>
        <dbReference type="ARBA" id="ARBA00023125"/>
    </source>
</evidence>
<keyword evidence="2" id="KW-0238">DNA-binding</keyword>
<evidence type="ECO:0000256" key="1">
    <source>
        <dbReference type="ARBA" id="ARBA00023015"/>
    </source>
</evidence>
<evidence type="ECO:0000259" key="5">
    <source>
        <dbReference type="PROSITE" id="PS51118"/>
    </source>
</evidence>
<gene>
    <name evidence="6" type="primary">ytcD_2</name>
    <name evidence="6" type="ORF">BSF38_02939</name>
</gene>
<dbReference type="InterPro" id="IPR036388">
    <property type="entry name" value="WH-like_DNA-bd_sf"/>
</dbReference>
<dbReference type="SUPFAM" id="SSF46785">
    <property type="entry name" value="Winged helix' DNA-binding domain"/>
    <property type="match status" value="1"/>
</dbReference>
<evidence type="ECO:0000313" key="6">
    <source>
        <dbReference type="EMBL" id="APW61425.1"/>
    </source>
</evidence>
<evidence type="ECO:0000256" key="3">
    <source>
        <dbReference type="ARBA" id="ARBA00023163"/>
    </source>
</evidence>
<protein>
    <submittedName>
        <fullName evidence="6">Putative HTH-type transcriptional regulator YtcD</fullName>
    </submittedName>
</protein>
<dbReference type="InterPro" id="IPR036390">
    <property type="entry name" value="WH_DNA-bd_sf"/>
</dbReference>
<dbReference type="KEGG" id="pbor:BSF38_02939"/>
<keyword evidence="3" id="KW-0804">Transcription</keyword>
<dbReference type="Proteomes" id="UP000186309">
    <property type="component" value="Chromosome"/>
</dbReference>
<feature type="region of interest" description="Disordered" evidence="4">
    <location>
        <begin position="123"/>
        <end position="143"/>
    </location>
</feature>
<dbReference type="EMBL" id="CP019082">
    <property type="protein sequence ID" value="APW61425.1"/>
    <property type="molecule type" value="Genomic_DNA"/>
</dbReference>
<dbReference type="InterPro" id="IPR002577">
    <property type="entry name" value="HTH_HxlR"/>
</dbReference>
<proteinExistence type="predicted"/>
<reference evidence="7" key="1">
    <citation type="submission" date="2016-12" db="EMBL/GenBank/DDBJ databases">
        <title>Comparative genomics of four Isosphaeraceae planctomycetes: a common pool of plasmids and glycoside hydrolase genes.</title>
        <authorList>
            <person name="Ivanova A."/>
        </authorList>
    </citation>
    <scope>NUCLEOTIDE SEQUENCE [LARGE SCALE GENOMIC DNA]</scope>
    <source>
        <strain evidence="7">PX4</strain>
    </source>
</reference>
<evidence type="ECO:0000313" key="7">
    <source>
        <dbReference type="Proteomes" id="UP000186309"/>
    </source>
</evidence>
<dbReference type="Pfam" id="PF01638">
    <property type="entry name" value="HxlR"/>
    <property type="match status" value="1"/>
</dbReference>
<dbReference type="GO" id="GO:0003677">
    <property type="term" value="F:DNA binding"/>
    <property type="evidence" value="ECO:0007669"/>
    <property type="project" value="UniProtKB-KW"/>
</dbReference>
<sequence length="143" mass="16260">MERSHQKVPMITTKPIILDEDCAPRRVLELFSVKWTTMVLHSLHFHGGVCRTGVLARSLPGCSKKMLTQTLREMERDGLIDRKIYPVVPPMVEYSLTPMGKLFIEPLEMLYAWASRNNEALSKLTRRRKKHPASTEGTSGVSP</sequence>
<keyword evidence="7" id="KW-1185">Reference proteome</keyword>
<dbReference type="STRING" id="1387353.BSF38_02939"/>
<keyword evidence="1" id="KW-0805">Transcription regulation</keyword>
<organism evidence="6 7">
    <name type="scientific">Paludisphaera borealis</name>
    <dbReference type="NCBI Taxonomy" id="1387353"/>
    <lineage>
        <taxon>Bacteria</taxon>
        <taxon>Pseudomonadati</taxon>
        <taxon>Planctomycetota</taxon>
        <taxon>Planctomycetia</taxon>
        <taxon>Isosphaerales</taxon>
        <taxon>Isosphaeraceae</taxon>
        <taxon>Paludisphaera</taxon>
    </lineage>
</organism>
<feature type="domain" description="HTH hxlR-type" evidence="5">
    <location>
        <begin position="22"/>
        <end position="122"/>
    </location>
</feature>
<accession>A0A1U7CR57</accession>
<dbReference type="Gene3D" id="1.10.10.10">
    <property type="entry name" value="Winged helix-like DNA-binding domain superfamily/Winged helix DNA-binding domain"/>
    <property type="match status" value="1"/>
</dbReference>
<dbReference type="PANTHER" id="PTHR33204:SF18">
    <property type="entry name" value="TRANSCRIPTIONAL REGULATORY PROTEIN"/>
    <property type="match status" value="1"/>
</dbReference>
<dbReference type="PROSITE" id="PS51118">
    <property type="entry name" value="HTH_HXLR"/>
    <property type="match status" value="1"/>
</dbReference>
<dbReference type="PANTHER" id="PTHR33204">
    <property type="entry name" value="TRANSCRIPTIONAL REGULATOR, MARR FAMILY"/>
    <property type="match status" value="1"/>
</dbReference>
<dbReference type="AlphaFoldDB" id="A0A1U7CR57"/>
<dbReference type="RefSeq" id="WP_237170468.1">
    <property type="nucleotide sequence ID" value="NZ_CP019082.1"/>
</dbReference>
<evidence type="ECO:0000256" key="4">
    <source>
        <dbReference type="SAM" id="MobiDB-lite"/>
    </source>
</evidence>
<name>A0A1U7CR57_9BACT</name>